<dbReference type="KEGG" id="saqu:EJC51_01205"/>
<keyword evidence="1" id="KW-0732">Signal</keyword>
<dbReference type="Proteomes" id="UP000280197">
    <property type="component" value="Chromosome"/>
</dbReference>
<keyword evidence="3" id="KW-1185">Reference proteome</keyword>
<accession>A0A3S9HRW5</accession>
<feature type="chain" id="PRO_5019276118" evidence="1">
    <location>
        <begin position="33"/>
        <end position="130"/>
    </location>
</feature>
<proteinExistence type="predicted"/>
<evidence type="ECO:0000256" key="1">
    <source>
        <dbReference type="SAM" id="SignalP"/>
    </source>
</evidence>
<dbReference type="AlphaFoldDB" id="A0A3S9HRW5"/>
<feature type="signal peptide" evidence="1">
    <location>
        <begin position="1"/>
        <end position="32"/>
    </location>
</feature>
<dbReference type="EMBL" id="CP034463">
    <property type="protein sequence ID" value="AZP14888.1"/>
    <property type="molecule type" value="Genomic_DNA"/>
</dbReference>
<reference evidence="2 3" key="1">
    <citation type="submission" date="2018-12" db="EMBL/GenBank/DDBJ databases">
        <authorList>
            <person name="Li K."/>
        </authorList>
    </citation>
    <scope>NUCLEOTIDE SEQUENCE [LARGE SCALE GENOMIC DNA]</scope>
    <source>
        <strain evidence="3">CR22</strain>
    </source>
</reference>
<dbReference type="RefSeq" id="WP_126269275.1">
    <property type="nucleotide sequence ID" value="NZ_CP034463.1"/>
</dbReference>
<sequence>MSIPRFKWLRHSLTLGVAVAGLMALGVSPAHAVDKCKDLGNGRLCIAVTPVNQQGAIQVIYTKTGGPAVYGHLAWQAPGEDDHVSPNISMTAGHTYYHTWPTWVGPGYVEGVIWTDRYGRLSTDYVKVDR</sequence>
<evidence type="ECO:0000313" key="3">
    <source>
        <dbReference type="Proteomes" id="UP000280197"/>
    </source>
</evidence>
<gene>
    <name evidence="2" type="ORF">EJC51_01205</name>
</gene>
<organism evidence="2 3">
    <name type="scientific">Streptomyces aquilus</name>
    <dbReference type="NCBI Taxonomy" id="2548456"/>
    <lineage>
        <taxon>Bacteria</taxon>
        <taxon>Bacillati</taxon>
        <taxon>Actinomycetota</taxon>
        <taxon>Actinomycetes</taxon>
        <taxon>Kitasatosporales</taxon>
        <taxon>Streptomycetaceae</taxon>
        <taxon>Streptomyces</taxon>
    </lineage>
</organism>
<evidence type="ECO:0000313" key="2">
    <source>
        <dbReference type="EMBL" id="AZP14888.1"/>
    </source>
</evidence>
<protein>
    <submittedName>
        <fullName evidence="2">Uncharacterized protein</fullName>
    </submittedName>
</protein>
<name>A0A3S9HRW5_9ACTN</name>